<reference evidence="1 2" key="1">
    <citation type="submission" date="2017-12" db="EMBL/GenBank/DDBJ databases">
        <title>Phylogenetic diversity of female urinary microbiome.</title>
        <authorList>
            <person name="Thomas-White K."/>
            <person name="Wolfe A.J."/>
        </authorList>
    </citation>
    <scope>NUCLEOTIDE SEQUENCE [LARGE SCALE GENOMIC DNA]</scope>
    <source>
        <strain evidence="1 2">UMB0777</strain>
    </source>
</reference>
<proteinExistence type="predicted"/>
<comment type="caution">
    <text evidence="1">The sequence shown here is derived from an EMBL/GenBank/DDBJ whole genome shotgun (WGS) entry which is preliminary data.</text>
</comment>
<accession>A0A2I1R0H4</accession>
<evidence type="ECO:0000313" key="2">
    <source>
        <dbReference type="Proteomes" id="UP000234662"/>
    </source>
</evidence>
<dbReference type="Proteomes" id="UP000234662">
    <property type="component" value="Unassembled WGS sequence"/>
</dbReference>
<sequence>MSETISATELHHSMGHYFAQELSMNIYPQPTTRPRQVEVYSVPVGRTAQVVQDHRIYACPQSYNPPECGYLAPRIARGGEIPVLYRVIAMHDVATKTLNEQLAAIDRVNHPDNQRAVSRIRAFFEDPRGKTDVGDEDLVVFVLHLTAFELPHRPRPKRNNPFRTGRWTLADLLDPLSIELPTS</sequence>
<gene>
    <name evidence="1" type="ORF">CYJ73_26155</name>
</gene>
<organism evidence="1 2">
    <name type="scientific">Gordonia terrae</name>
    <dbReference type="NCBI Taxonomy" id="2055"/>
    <lineage>
        <taxon>Bacteria</taxon>
        <taxon>Bacillati</taxon>
        <taxon>Actinomycetota</taxon>
        <taxon>Actinomycetes</taxon>
        <taxon>Mycobacteriales</taxon>
        <taxon>Gordoniaceae</taxon>
        <taxon>Gordonia</taxon>
    </lineage>
</organism>
<dbReference type="AlphaFoldDB" id="A0A2I1R0H4"/>
<name>A0A2I1R0H4_9ACTN</name>
<evidence type="ECO:0000313" key="1">
    <source>
        <dbReference type="EMBL" id="PKZ62626.1"/>
    </source>
</evidence>
<protein>
    <submittedName>
        <fullName evidence="1">Uncharacterized protein</fullName>
    </submittedName>
</protein>
<dbReference type="EMBL" id="PKJC01000060">
    <property type="protein sequence ID" value="PKZ62626.1"/>
    <property type="molecule type" value="Genomic_DNA"/>
</dbReference>